<protein>
    <recommendedName>
        <fullName evidence="6">SLH domain-containing protein</fullName>
    </recommendedName>
</protein>
<feature type="domain" description="SLH" evidence="6">
    <location>
        <begin position="732"/>
        <end position="795"/>
    </location>
</feature>
<evidence type="ECO:0000259" key="6">
    <source>
        <dbReference type="PROSITE" id="PS51272"/>
    </source>
</evidence>
<evidence type="ECO:0000313" key="8">
    <source>
        <dbReference type="Proteomes" id="UP000310636"/>
    </source>
</evidence>
<dbReference type="GO" id="GO:0006508">
    <property type="term" value="P:proteolysis"/>
    <property type="evidence" value="ECO:0007669"/>
    <property type="project" value="UniProtKB-KW"/>
</dbReference>
<keyword evidence="4 5" id="KW-0720">Serine protease</keyword>
<dbReference type="Gene3D" id="3.40.50.200">
    <property type="entry name" value="Peptidase S8/S53 domain"/>
    <property type="match status" value="1"/>
</dbReference>
<evidence type="ECO:0000256" key="4">
    <source>
        <dbReference type="ARBA" id="ARBA00022825"/>
    </source>
</evidence>
<dbReference type="PRINTS" id="PR00723">
    <property type="entry name" value="SUBTILISIN"/>
</dbReference>
<dbReference type="OrthoDB" id="9798386at2"/>
<keyword evidence="2 5" id="KW-0645">Protease</keyword>
<keyword evidence="8" id="KW-1185">Reference proteome</keyword>
<dbReference type="SUPFAM" id="SSF89260">
    <property type="entry name" value="Collagen-binding domain"/>
    <property type="match status" value="2"/>
</dbReference>
<dbReference type="Proteomes" id="UP000310636">
    <property type="component" value="Unassembled WGS sequence"/>
</dbReference>
<dbReference type="EMBL" id="SSOB01000062">
    <property type="protein sequence ID" value="THF73140.1"/>
    <property type="molecule type" value="Genomic_DNA"/>
</dbReference>
<evidence type="ECO:0000313" key="7">
    <source>
        <dbReference type="EMBL" id="THF73140.1"/>
    </source>
</evidence>
<dbReference type="InterPro" id="IPR000209">
    <property type="entry name" value="Peptidase_S8/S53_dom"/>
</dbReference>
<sequence length="909" mass="96758">MGPFDRSESAACDSTFHTAFNQQEESSCKGVIDMKRSAAHILLWAAVLGAVPCAGAEPAASAGPNEAYMTERGNAAVRAAEWTYAQAGAGSPAKPADFLQAIGIPAAWRSLKEDVTGTIAIVDTGVDLNYPGLAKYLTDGANLLDSKKSPEDDNGHGTAVAGVIAQIAEAAGTAGAAWKMKIMPIKALDSNGEGSEASLVRGIQYAIEKRADIVVLSLGLRRDAPEMRKVVEQAEQAGVLLIAAGGNDAAEFGKKAAIQYPAAYPTVLAVGGSDGLTPRAESTPGSEVDLAAPWTVSTYKLDGGTVSVEGTSMGAPQVAGAAALLMAAKPDYSPAQVREMLRRTAQDAASPGWDPQTGYGIVRADLAVAEEGSVDWREPNDSRGTASAFPLGSEVLGTWTTESDWDTYKLDVPYDGELSVRWNLPEGGDSAPNLLLQSSNSSEEIAPLLVGDNLRTWAVRSGRYYLKTNKGKGEANRALAYRLVSSFKMAADAMEPNGTPLQAFSLSPRTQSWTGNFDRQGDLDWVQITLPKTGKLRITVEPSTTRIDPAIYVERAGGESTWTKDTYGSGRSEQLVLTSAAPGKYYIQVRNAVSDDPDPVIGTYNVLLEYITPYVDAHEPNDSPLQATAIRVNSTAAIQGLISSDSDKDYYRFTIDEPMQLGFRLSGVPVPAQASLKLYDKGAVQLGEWSNAAGSSKLGVDRLLQPGTYYVSVQADRPIQDSYYSLTVDGVPAVQSFKDVSGHWAEGAIAAVVKEGWMSGYGEGKFMPDKQMTRAEAIVIAVRVFEPARKAVRSSYRDASSVRWAYDSILRAEAEGWLSGFAGLSLMPDQPITRGEAAQLVANAAGLVQTGLPKLRFLDVPTSHQAAAAIDAVVRKGWMSGYGNGNFRPDQGITRAEWAAVLAKLAKQR</sequence>
<evidence type="ECO:0000256" key="2">
    <source>
        <dbReference type="ARBA" id="ARBA00022670"/>
    </source>
</evidence>
<dbReference type="PANTHER" id="PTHR43806:SF11">
    <property type="entry name" value="CEREVISIN-RELATED"/>
    <property type="match status" value="1"/>
</dbReference>
<gene>
    <name evidence="7" type="ORF">E6C55_30540</name>
</gene>
<dbReference type="Pfam" id="PF04151">
    <property type="entry name" value="PPC"/>
    <property type="match status" value="1"/>
</dbReference>
<dbReference type="InterPro" id="IPR015500">
    <property type="entry name" value="Peptidase_S8_subtilisin-rel"/>
</dbReference>
<dbReference type="GO" id="GO:0004252">
    <property type="term" value="F:serine-type endopeptidase activity"/>
    <property type="evidence" value="ECO:0007669"/>
    <property type="project" value="UniProtKB-UniRule"/>
</dbReference>
<feature type="active site" description="Charge relay system" evidence="5">
    <location>
        <position position="123"/>
    </location>
</feature>
<evidence type="ECO:0000256" key="5">
    <source>
        <dbReference type="PROSITE-ProRule" id="PRU01240"/>
    </source>
</evidence>
<dbReference type="Pfam" id="PF00082">
    <property type="entry name" value="Peptidase_S8"/>
    <property type="match status" value="1"/>
</dbReference>
<feature type="active site" description="Charge relay system" evidence="5">
    <location>
        <position position="312"/>
    </location>
</feature>
<dbReference type="Pfam" id="PF00395">
    <property type="entry name" value="SLH"/>
    <property type="match status" value="3"/>
</dbReference>
<keyword evidence="3 5" id="KW-0378">Hydrolase</keyword>
<evidence type="ECO:0000256" key="1">
    <source>
        <dbReference type="ARBA" id="ARBA00011073"/>
    </source>
</evidence>
<dbReference type="PROSITE" id="PS51272">
    <property type="entry name" value="SLH"/>
    <property type="match status" value="3"/>
</dbReference>
<dbReference type="InterPro" id="IPR001119">
    <property type="entry name" value="SLH_dom"/>
</dbReference>
<comment type="caution">
    <text evidence="7">The sequence shown here is derived from an EMBL/GenBank/DDBJ whole genome shotgun (WGS) entry which is preliminary data.</text>
</comment>
<dbReference type="InterPro" id="IPR050131">
    <property type="entry name" value="Peptidase_S8_subtilisin-like"/>
</dbReference>
<dbReference type="PROSITE" id="PS51892">
    <property type="entry name" value="SUBTILASE"/>
    <property type="match status" value="1"/>
</dbReference>
<dbReference type="InterPro" id="IPR023827">
    <property type="entry name" value="Peptidase_S8_Asp-AS"/>
</dbReference>
<dbReference type="AlphaFoldDB" id="A0A4S4BLE6"/>
<comment type="similarity">
    <text evidence="1 5">Belongs to the peptidase S8 family.</text>
</comment>
<feature type="active site" description="Charge relay system" evidence="5">
    <location>
        <position position="156"/>
    </location>
</feature>
<feature type="domain" description="SLH" evidence="6">
    <location>
        <begin position="853"/>
        <end position="909"/>
    </location>
</feature>
<feature type="domain" description="SLH" evidence="6">
    <location>
        <begin position="796"/>
        <end position="851"/>
    </location>
</feature>
<dbReference type="Gene3D" id="2.60.120.380">
    <property type="match status" value="3"/>
</dbReference>
<dbReference type="PROSITE" id="PS00136">
    <property type="entry name" value="SUBTILASE_ASP"/>
    <property type="match status" value="1"/>
</dbReference>
<dbReference type="InterPro" id="IPR007280">
    <property type="entry name" value="Peptidase_C_arc/bac"/>
</dbReference>
<dbReference type="PANTHER" id="PTHR43806">
    <property type="entry name" value="PEPTIDASE S8"/>
    <property type="match status" value="1"/>
</dbReference>
<organism evidence="7 8">
    <name type="scientific">Cohnella fermenti</name>
    <dbReference type="NCBI Taxonomy" id="2565925"/>
    <lineage>
        <taxon>Bacteria</taxon>
        <taxon>Bacillati</taxon>
        <taxon>Bacillota</taxon>
        <taxon>Bacilli</taxon>
        <taxon>Bacillales</taxon>
        <taxon>Paenibacillaceae</taxon>
        <taxon>Cohnella</taxon>
    </lineage>
</organism>
<dbReference type="SUPFAM" id="SSF52743">
    <property type="entry name" value="Subtilisin-like"/>
    <property type="match status" value="1"/>
</dbReference>
<accession>A0A4S4BLE6</accession>
<dbReference type="InterPro" id="IPR036852">
    <property type="entry name" value="Peptidase_S8/S53_dom_sf"/>
</dbReference>
<name>A0A4S4BLE6_9BACL</name>
<reference evidence="7 8" key="1">
    <citation type="submission" date="2019-04" db="EMBL/GenBank/DDBJ databases">
        <title>Cohnella sp. nov. isolated from preserved vegetables.</title>
        <authorList>
            <person name="Lin S.-Y."/>
            <person name="Hung M.-H."/>
            <person name="Young C.-C."/>
        </authorList>
    </citation>
    <scope>NUCLEOTIDE SEQUENCE [LARGE SCALE GENOMIC DNA]</scope>
    <source>
        <strain evidence="7 8">CC-MHH1044</strain>
    </source>
</reference>
<proteinExistence type="inferred from homology"/>
<evidence type="ECO:0000256" key="3">
    <source>
        <dbReference type="ARBA" id="ARBA00022801"/>
    </source>
</evidence>